<keyword evidence="10" id="KW-1185">Reference proteome</keyword>
<feature type="transmembrane region" description="Helical" evidence="8">
    <location>
        <begin position="251"/>
        <end position="271"/>
    </location>
</feature>
<evidence type="ECO:0000256" key="5">
    <source>
        <dbReference type="ARBA" id="ARBA00022692"/>
    </source>
</evidence>
<evidence type="ECO:0000256" key="8">
    <source>
        <dbReference type="SAM" id="Phobius"/>
    </source>
</evidence>
<evidence type="ECO:0000313" key="10">
    <source>
        <dbReference type="Proteomes" id="UP001400965"/>
    </source>
</evidence>
<keyword evidence="4" id="KW-1003">Cell membrane</keyword>
<comment type="caution">
    <text evidence="9">The sequence shown here is derived from an EMBL/GenBank/DDBJ whole genome shotgun (WGS) entry which is preliminary data.</text>
</comment>
<accession>A0ABN1M4N6</accession>
<dbReference type="InterPro" id="IPR000522">
    <property type="entry name" value="ABC_transptr_permease_BtuC"/>
</dbReference>
<name>A0ABN1M4N6_9FIRM</name>
<evidence type="ECO:0000256" key="2">
    <source>
        <dbReference type="ARBA" id="ARBA00007935"/>
    </source>
</evidence>
<feature type="transmembrane region" description="Helical" evidence="8">
    <location>
        <begin position="317"/>
        <end position="338"/>
    </location>
</feature>
<dbReference type="InterPro" id="IPR037294">
    <property type="entry name" value="ABC_BtuC-like"/>
</dbReference>
<comment type="subcellular location">
    <subcellularLocation>
        <location evidence="1">Cell membrane</location>
        <topology evidence="1">Multi-pass membrane protein</topology>
    </subcellularLocation>
</comment>
<evidence type="ECO:0000256" key="3">
    <source>
        <dbReference type="ARBA" id="ARBA00022448"/>
    </source>
</evidence>
<dbReference type="Gene3D" id="1.10.3470.10">
    <property type="entry name" value="ABC transporter involved in vitamin B12 uptake, BtuC"/>
    <property type="match status" value="1"/>
</dbReference>
<evidence type="ECO:0000256" key="6">
    <source>
        <dbReference type="ARBA" id="ARBA00022989"/>
    </source>
</evidence>
<feature type="transmembrane region" description="Helical" evidence="8">
    <location>
        <begin position="291"/>
        <end position="310"/>
    </location>
</feature>
<comment type="similarity">
    <text evidence="2">Belongs to the binding-protein-dependent transport system permease family. FecCD subfamily.</text>
</comment>
<evidence type="ECO:0000313" key="9">
    <source>
        <dbReference type="EMBL" id="GAA0864101.1"/>
    </source>
</evidence>
<feature type="transmembrane region" description="Helical" evidence="8">
    <location>
        <begin position="68"/>
        <end position="88"/>
    </location>
</feature>
<reference evidence="9 10" key="1">
    <citation type="journal article" date="2019" name="Int. J. Syst. Evol. Microbiol.">
        <title>The Global Catalogue of Microorganisms (GCM) 10K type strain sequencing project: providing services to taxonomists for standard genome sequencing and annotation.</title>
        <authorList>
            <consortium name="The Broad Institute Genomics Platform"/>
            <consortium name="The Broad Institute Genome Sequencing Center for Infectious Disease"/>
            <person name="Wu L."/>
            <person name="Ma J."/>
        </authorList>
    </citation>
    <scope>NUCLEOTIDE SEQUENCE [LARGE SCALE GENOMIC DNA]</scope>
    <source>
        <strain evidence="9 10">JCM 6486</strain>
    </source>
</reference>
<feature type="transmembrane region" description="Helical" evidence="8">
    <location>
        <begin position="203"/>
        <end position="221"/>
    </location>
</feature>
<evidence type="ECO:0000256" key="7">
    <source>
        <dbReference type="ARBA" id="ARBA00023136"/>
    </source>
</evidence>
<keyword evidence="3" id="KW-0813">Transport</keyword>
<evidence type="ECO:0000256" key="1">
    <source>
        <dbReference type="ARBA" id="ARBA00004651"/>
    </source>
</evidence>
<feature type="transmembrane region" description="Helical" evidence="8">
    <location>
        <begin position="161"/>
        <end position="183"/>
    </location>
</feature>
<protein>
    <submittedName>
        <fullName evidence="9">Iron ABC transporter permease</fullName>
    </submittedName>
</protein>
<dbReference type="PANTHER" id="PTHR30472:SF25">
    <property type="entry name" value="ABC TRANSPORTER PERMEASE PROTEIN MJ0876-RELATED"/>
    <property type="match status" value="1"/>
</dbReference>
<organism evidence="9 10">
    <name type="scientific">Paraclostridium tenue</name>
    <dbReference type="NCBI Taxonomy" id="1737"/>
    <lineage>
        <taxon>Bacteria</taxon>
        <taxon>Bacillati</taxon>
        <taxon>Bacillota</taxon>
        <taxon>Clostridia</taxon>
        <taxon>Peptostreptococcales</taxon>
        <taxon>Peptostreptococcaceae</taxon>
        <taxon>Paraclostridium</taxon>
    </lineage>
</organism>
<dbReference type="EMBL" id="BAAACP010000008">
    <property type="protein sequence ID" value="GAA0864101.1"/>
    <property type="molecule type" value="Genomic_DNA"/>
</dbReference>
<gene>
    <name evidence="9" type="ORF">GCM10008917_16250</name>
</gene>
<dbReference type="PANTHER" id="PTHR30472">
    <property type="entry name" value="FERRIC ENTEROBACTIN TRANSPORT SYSTEM PERMEASE PROTEIN"/>
    <property type="match status" value="1"/>
</dbReference>
<sequence length="343" mass="36831">MHMQNKNKQLVILSIPLVFLIFSIGTSIGSSNIHVLDTISIILNKIFNTPLKEGIDPKDMSIIWLLRLPRVLLAFMVGGCLGVSGCVVQSILKNELASPYTLGVSSGASLGAGLVIILGISIPFLGQLTLPVIGFLCGLLTVYAVVIFSSKIDKTMSNNTIILAGMVFSLFVNALLTTLTAIFSEDIKSISLWQMGSFSMKGWSYVKALIPFLIIGIIGVLKYTKEMDILTFGEEQAKAVGVDTSKVKKNLFIFTAVLTGSAIALSGTIGFVDLIAPHVVRKIFGSKHKYVIPMSFVFGGSLMVITDLIARTIISPAELPVGAITAIIGAPFFAYVYFSKGKK</sequence>
<proteinExistence type="inferred from homology"/>
<evidence type="ECO:0000256" key="4">
    <source>
        <dbReference type="ARBA" id="ARBA00022475"/>
    </source>
</evidence>
<dbReference type="Pfam" id="PF01032">
    <property type="entry name" value="FecCD"/>
    <property type="match status" value="1"/>
</dbReference>
<keyword evidence="7 8" id="KW-0472">Membrane</keyword>
<dbReference type="SUPFAM" id="SSF81345">
    <property type="entry name" value="ABC transporter involved in vitamin B12 uptake, BtuC"/>
    <property type="match status" value="1"/>
</dbReference>
<dbReference type="Proteomes" id="UP001400965">
    <property type="component" value="Unassembled WGS sequence"/>
</dbReference>
<keyword evidence="6 8" id="KW-1133">Transmembrane helix</keyword>
<dbReference type="CDD" id="cd06550">
    <property type="entry name" value="TM_ABC_iron-siderophores_like"/>
    <property type="match status" value="1"/>
</dbReference>
<feature type="transmembrane region" description="Helical" evidence="8">
    <location>
        <begin position="128"/>
        <end position="149"/>
    </location>
</feature>
<keyword evidence="5 8" id="KW-0812">Transmembrane</keyword>
<feature type="transmembrane region" description="Helical" evidence="8">
    <location>
        <begin position="100"/>
        <end position="122"/>
    </location>
</feature>